<organism evidence="1 2">
    <name type="scientific">Phytophthora megakarya</name>
    <dbReference type="NCBI Taxonomy" id="4795"/>
    <lineage>
        <taxon>Eukaryota</taxon>
        <taxon>Sar</taxon>
        <taxon>Stramenopiles</taxon>
        <taxon>Oomycota</taxon>
        <taxon>Peronosporomycetes</taxon>
        <taxon>Peronosporales</taxon>
        <taxon>Peronosporaceae</taxon>
        <taxon>Phytophthora</taxon>
    </lineage>
</organism>
<dbReference type="EMBL" id="NBNE01007354">
    <property type="protein sequence ID" value="OWZ00750.1"/>
    <property type="molecule type" value="Genomic_DNA"/>
</dbReference>
<evidence type="ECO:0000313" key="2">
    <source>
        <dbReference type="Proteomes" id="UP000198211"/>
    </source>
</evidence>
<accession>A0A225V8K4</accession>
<dbReference type="Proteomes" id="UP000198211">
    <property type="component" value="Unassembled WGS sequence"/>
</dbReference>
<keyword evidence="2" id="KW-1185">Reference proteome</keyword>
<proteinExistence type="predicted"/>
<dbReference type="AlphaFoldDB" id="A0A225V8K4"/>
<comment type="caution">
    <text evidence="1">The sequence shown here is derived from an EMBL/GenBank/DDBJ whole genome shotgun (WGS) entry which is preliminary data.</text>
</comment>
<dbReference type="OrthoDB" id="138633at2759"/>
<evidence type="ECO:0000313" key="1">
    <source>
        <dbReference type="EMBL" id="OWZ00750.1"/>
    </source>
</evidence>
<feature type="non-terminal residue" evidence="1">
    <location>
        <position position="1"/>
    </location>
</feature>
<name>A0A225V8K4_9STRA</name>
<protein>
    <submittedName>
        <fullName evidence="1">Uncharacterized protein</fullName>
    </submittedName>
</protein>
<sequence length="73" mass="8488">VLNDDRTPSTVNFLLFHYSYFDKKSKTRQRLIGWAHPVLLNLLKHKKSDVFVDDTFRSTNSIILSGCIRAVHI</sequence>
<gene>
    <name evidence="1" type="ORF">PHMEG_00027993</name>
</gene>
<reference evidence="2" key="1">
    <citation type="submission" date="2017-03" db="EMBL/GenBank/DDBJ databases">
        <title>Phytopthora megakarya and P. palmivora, two closely related causual agents of cacao black pod achieved similar genome size and gene model numbers by different mechanisms.</title>
        <authorList>
            <person name="Ali S."/>
            <person name="Shao J."/>
            <person name="Larry D.J."/>
            <person name="Kronmiller B."/>
            <person name="Shen D."/>
            <person name="Strem M.D."/>
            <person name="Melnick R.L."/>
            <person name="Guiltinan M.J."/>
            <person name="Tyler B.M."/>
            <person name="Meinhardt L.W."/>
            <person name="Bailey B.A."/>
        </authorList>
    </citation>
    <scope>NUCLEOTIDE SEQUENCE [LARGE SCALE GENOMIC DNA]</scope>
    <source>
        <strain evidence="2">zdho120</strain>
    </source>
</reference>